<dbReference type="Gene3D" id="2.130.10.30">
    <property type="entry name" value="Regulator of chromosome condensation 1/beta-lactamase-inhibitor protein II"/>
    <property type="match status" value="1"/>
</dbReference>
<dbReference type="STRING" id="46835.A0A504YW03"/>
<evidence type="ECO:0000313" key="3">
    <source>
        <dbReference type="Proteomes" id="UP000316759"/>
    </source>
</evidence>
<sequence>MVSCGSRHTVCLTEHGYVYAFGWNGFGQLGTPMSIKASDVPLLLKLPDESYVGSVESVHCGLWSTVVVVKKQ</sequence>
<dbReference type="AlphaFoldDB" id="A0A504YW03"/>
<reference evidence="2 3" key="1">
    <citation type="submission" date="2019-04" db="EMBL/GenBank/DDBJ databases">
        <title>Annotation for the trematode Fasciola gigantica.</title>
        <authorList>
            <person name="Choi Y.-J."/>
        </authorList>
    </citation>
    <scope>NUCLEOTIDE SEQUENCE [LARGE SCALE GENOMIC DNA]</scope>
    <source>
        <strain evidence="2">Uganda_cow_1</strain>
    </source>
</reference>
<name>A0A504YW03_FASGI</name>
<dbReference type="OrthoDB" id="5370059at2759"/>
<gene>
    <name evidence="2" type="ORF">FGIG_03214</name>
</gene>
<evidence type="ECO:0000313" key="2">
    <source>
        <dbReference type="EMBL" id="TPP64779.1"/>
    </source>
</evidence>
<keyword evidence="3" id="KW-1185">Reference proteome</keyword>
<dbReference type="SUPFAM" id="SSF50985">
    <property type="entry name" value="RCC1/BLIP-II"/>
    <property type="match status" value="1"/>
</dbReference>
<dbReference type="InterPro" id="IPR009091">
    <property type="entry name" value="RCC1/BLIP-II"/>
</dbReference>
<dbReference type="InterPro" id="IPR052830">
    <property type="entry name" value="RCC1_domain-containing"/>
</dbReference>
<evidence type="ECO:0000256" key="1">
    <source>
        <dbReference type="PROSITE-ProRule" id="PRU00235"/>
    </source>
</evidence>
<dbReference type="PROSITE" id="PS50012">
    <property type="entry name" value="RCC1_3"/>
    <property type="match status" value="1"/>
</dbReference>
<organism evidence="2 3">
    <name type="scientific">Fasciola gigantica</name>
    <name type="common">Giant liver fluke</name>
    <dbReference type="NCBI Taxonomy" id="46835"/>
    <lineage>
        <taxon>Eukaryota</taxon>
        <taxon>Metazoa</taxon>
        <taxon>Spiralia</taxon>
        <taxon>Lophotrochozoa</taxon>
        <taxon>Platyhelminthes</taxon>
        <taxon>Trematoda</taxon>
        <taxon>Digenea</taxon>
        <taxon>Plagiorchiida</taxon>
        <taxon>Echinostomata</taxon>
        <taxon>Echinostomatoidea</taxon>
        <taxon>Fasciolidae</taxon>
        <taxon>Fasciola</taxon>
    </lineage>
</organism>
<accession>A0A504YW03</accession>
<dbReference type="Proteomes" id="UP000316759">
    <property type="component" value="Unassembled WGS sequence"/>
</dbReference>
<feature type="repeat" description="RCC1" evidence="1">
    <location>
        <begin position="16"/>
        <end position="71"/>
    </location>
</feature>
<comment type="caution">
    <text evidence="2">The sequence shown here is derived from an EMBL/GenBank/DDBJ whole genome shotgun (WGS) entry which is preliminary data.</text>
</comment>
<dbReference type="InterPro" id="IPR000408">
    <property type="entry name" value="Reg_chr_condens"/>
</dbReference>
<dbReference type="PROSITE" id="PS00626">
    <property type="entry name" value="RCC1_2"/>
    <property type="match status" value="1"/>
</dbReference>
<proteinExistence type="predicted"/>
<protein>
    <submittedName>
        <fullName evidence="2">RCC1 domain-containing protein 1</fullName>
    </submittedName>
</protein>
<dbReference type="Pfam" id="PF13540">
    <property type="entry name" value="RCC1_2"/>
    <property type="match status" value="1"/>
</dbReference>
<dbReference type="EMBL" id="SUNJ01004037">
    <property type="protein sequence ID" value="TPP64779.1"/>
    <property type="molecule type" value="Genomic_DNA"/>
</dbReference>
<dbReference type="PANTHER" id="PTHR46849:SF1">
    <property type="entry name" value="RCC1 DOMAIN-CONTAINING PROTEIN 1"/>
    <property type="match status" value="1"/>
</dbReference>
<dbReference type="PANTHER" id="PTHR46849">
    <property type="entry name" value="RCC1 DOMAIN-CONTAINING PROTEIN 1"/>
    <property type="match status" value="1"/>
</dbReference>